<reference evidence="9" key="1">
    <citation type="submission" date="2018-04" db="EMBL/GenBank/DDBJ databases">
        <title>BAC sequences from Pyxicephalus adspersus.</title>
        <authorList>
            <person name="Malone J.H."/>
        </authorList>
    </citation>
    <scope>NUCLEOTIDE SEQUENCE</scope>
</reference>
<evidence type="ECO:0000256" key="5">
    <source>
        <dbReference type="ARBA" id="ARBA00022723"/>
    </source>
</evidence>
<evidence type="ECO:0000256" key="4">
    <source>
        <dbReference type="ARBA" id="ARBA00022722"/>
    </source>
</evidence>
<protein>
    <recommendedName>
        <fullName evidence="8">DDE Tnp4 domain-containing protein</fullName>
    </recommendedName>
</protein>
<accession>A0A499QKW7</accession>
<dbReference type="GO" id="GO:0005634">
    <property type="term" value="C:nucleus"/>
    <property type="evidence" value="ECO:0007669"/>
    <property type="project" value="UniProtKB-SubCell"/>
</dbReference>
<evidence type="ECO:0000256" key="1">
    <source>
        <dbReference type="ARBA" id="ARBA00001968"/>
    </source>
</evidence>
<keyword evidence="5" id="KW-0479">Metal-binding</keyword>
<comment type="similarity">
    <text evidence="3">Belongs to the HARBI1 family.</text>
</comment>
<feature type="domain" description="DDE Tnp4" evidence="8">
    <location>
        <begin position="3"/>
        <end position="114"/>
    </location>
</feature>
<dbReference type="PANTHER" id="PTHR22930:SF267">
    <property type="entry name" value="NUCLEASE HARBI1-RELATED"/>
    <property type="match status" value="1"/>
</dbReference>
<evidence type="ECO:0000256" key="2">
    <source>
        <dbReference type="ARBA" id="ARBA00004123"/>
    </source>
</evidence>
<keyword evidence="7" id="KW-0539">Nucleus</keyword>
<dbReference type="AlphaFoldDB" id="A0A499QKW7"/>
<dbReference type="InterPro" id="IPR045249">
    <property type="entry name" value="HARBI1-like"/>
</dbReference>
<dbReference type="PANTHER" id="PTHR22930">
    <property type="match status" value="1"/>
</dbReference>
<comment type="subcellular location">
    <subcellularLocation>
        <location evidence="2">Nucleus</location>
    </subcellularLocation>
</comment>
<evidence type="ECO:0000256" key="7">
    <source>
        <dbReference type="ARBA" id="ARBA00023242"/>
    </source>
</evidence>
<evidence type="ECO:0000256" key="6">
    <source>
        <dbReference type="ARBA" id="ARBA00022801"/>
    </source>
</evidence>
<dbReference type="GO" id="GO:0004518">
    <property type="term" value="F:nuclease activity"/>
    <property type="evidence" value="ECO:0007669"/>
    <property type="project" value="UniProtKB-KW"/>
</dbReference>
<dbReference type="GO" id="GO:0046872">
    <property type="term" value="F:metal ion binding"/>
    <property type="evidence" value="ECO:0007669"/>
    <property type="project" value="UniProtKB-KW"/>
</dbReference>
<dbReference type="Pfam" id="PF13359">
    <property type="entry name" value="DDE_Tnp_4"/>
    <property type="match status" value="1"/>
</dbReference>
<keyword evidence="6" id="KW-0378">Hydrolase</keyword>
<dbReference type="InterPro" id="IPR027806">
    <property type="entry name" value="HARBI1_dom"/>
</dbReference>
<comment type="cofactor">
    <cofactor evidence="1">
        <name>a divalent metal cation</name>
        <dbReference type="ChEBI" id="CHEBI:60240"/>
    </cofactor>
</comment>
<proteinExistence type="inferred from homology"/>
<gene>
    <name evidence="9" type="primary">MGC115312</name>
    <name evidence="9" type="ORF">maker-10K01-snap-gene-0.21</name>
</gene>
<evidence type="ECO:0000313" key="9">
    <source>
        <dbReference type="EMBL" id="AWH61097.1"/>
    </source>
</evidence>
<sequence>MSARTGFPGSCHDAYILRQTALYRKFISGEMPEGWLIADKGYGQLPWLMTPVRHPRSEAEHNYNKALQKIRGIVEQTIGLLKARFLCLARPGGELLYAPRKAARAIMACCILHNLCLHHEDTWDIPEELEPEVPQRPASGSQSTAEGRRVRDELIANVFTPHHVWVRNQPRSRDNFPLLCCLWNVTVQTTGHSCMILLPVEEIHLYVPPLPS</sequence>
<name>A0A499QKW7_PYXAD</name>
<organism evidence="9">
    <name type="scientific">Pyxicephalus adspersus</name>
    <name type="common">African bullfrog</name>
    <dbReference type="NCBI Taxonomy" id="30357"/>
    <lineage>
        <taxon>Eukaryota</taxon>
        <taxon>Metazoa</taxon>
        <taxon>Chordata</taxon>
        <taxon>Craniata</taxon>
        <taxon>Vertebrata</taxon>
        <taxon>Euteleostomi</taxon>
        <taxon>Amphibia</taxon>
        <taxon>Batrachia</taxon>
        <taxon>Anura</taxon>
        <taxon>Neobatrachia</taxon>
        <taxon>Ranoidea</taxon>
        <taxon>Pyxicephalidae</taxon>
        <taxon>Pyxicephalinae</taxon>
        <taxon>Pyxicephalus</taxon>
    </lineage>
</organism>
<keyword evidence="4" id="KW-0540">Nuclease</keyword>
<dbReference type="EMBL" id="MH186040">
    <property type="protein sequence ID" value="AWH61097.1"/>
    <property type="molecule type" value="Genomic_DNA"/>
</dbReference>
<evidence type="ECO:0000259" key="8">
    <source>
        <dbReference type="Pfam" id="PF13359"/>
    </source>
</evidence>
<dbReference type="GO" id="GO:0016787">
    <property type="term" value="F:hydrolase activity"/>
    <property type="evidence" value="ECO:0007669"/>
    <property type="project" value="UniProtKB-KW"/>
</dbReference>
<evidence type="ECO:0000256" key="3">
    <source>
        <dbReference type="ARBA" id="ARBA00006958"/>
    </source>
</evidence>